<evidence type="ECO:0000313" key="3">
    <source>
        <dbReference type="EMBL" id="WGW03009.1"/>
    </source>
</evidence>
<organism evidence="3 4">
    <name type="scientific">Tropicibacter oceani</name>
    <dbReference type="NCBI Taxonomy" id="3058420"/>
    <lineage>
        <taxon>Bacteria</taxon>
        <taxon>Pseudomonadati</taxon>
        <taxon>Pseudomonadota</taxon>
        <taxon>Alphaproteobacteria</taxon>
        <taxon>Rhodobacterales</taxon>
        <taxon>Roseobacteraceae</taxon>
        <taxon>Tropicibacter</taxon>
    </lineage>
</organism>
<feature type="chain" id="PRO_5047352264" evidence="1">
    <location>
        <begin position="22"/>
        <end position="82"/>
    </location>
</feature>
<keyword evidence="4" id="KW-1185">Reference proteome</keyword>
<feature type="domain" description="PepSY" evidence="2">
    <location>
        <begin position="6"/>
        <end position="76"/>
    </location>
</feature>
<evidence type="ECO:0000256" key="1">
    <source>
        <dbReference type="SAM" id="SignalP"/>
    </source>
</evidence>
<proteinExistence type="predicted"/>
<keyword evidence="1" id="KW-0732">Signal</keyword>
<dbReference type="Pfam" id="PF13670">
    <property type="entry name" value="PepSY_2"/>
    <property type="match status" value="1"/>
</dbReference>
<dbReference type="RefSeq" id="WP_282299637.1">
    <property type="nucleotide sequence ID" value="NZ_CP124616.1"/>
</dbReference>
<accession>A0ABY8QES4</accession>
<dbReference type="Proteomes" id="UP001241605">
    <property type="component" value="Chromosome"/>
</dbReference>
<protein>
    <submittedName>
        <fullName evidence="3">PepSY domain-containing protein</fullName>
    </submittedName>
</protein>
<sequence>MTRILTASILALVLGTGAALASGNLSTQQQEQIRAKLTAQGYDVRKIESEDGMIEVYALKDGARLELYLDADFNIIKTKIDD</sequence>
<name>A0ABY8QES4_9RHOB</name>
<gene>
    <name evidence="3" type="ORF">QF118_13855</name>
</gene>
<evidence type="ECO:0000259" key="2">
    <source>
        <dbReference type="Pfam" id="PF13670"/>
    </source>
</evidence>
<dbReference type="InterPro" id="IPR025711">
    <property type="entry name" value="PepSY"/>
</dbReference>
<reference evidence="3 4" key="1">
    <citation type="submission" date="2023-05" db="EMBL/GenBank/DDBJ databases">
        <title>YMD87, complete Genome.</title>
        <authorList>
            <person name="Zhang J."/>
            <person name="Xu X."/>
        </authorList>
    </citation>
    <scope>NUCLEOTIDE SEQUENCE [LARGE SCALE GENOMIC DNA]</scope>
    <source>
        <strain evidence="3 4">YMD87</strain>
    </source>
</reference>
<feature type="signal peptide" evidence="1">
    <location>
        <begin position="1"/>
        <end position="21"/>
    </location>
</feature>
<evidence type="ECO:0000313" key="4">
    <source>
        <dbReference type="Proteomes" id="UP001241605"/>
    </source>
</evidence>
<dbReference type="EMBL" id="CP124616">
    <property type="protein sequence ID" value="WGW03009.1"/>
    <property type="molecule type" value="Genomic_DNA"/>
</dbReference>